<evidence type="ECO:0000256" key="1">
    <source>
        <dbReference type="SAM" id="SignalP"/>
    </source>
</evidence>
<name>A0A0S4J8M3_BODSA</name>
<evidence type="ECO:0000313" key="2">
    <source>
        <dbReference type="EMBL" id="CUG86458.1"/>
    </source>
</evidence>
<sequence length="470" mass="48074">MKYNRTPLVLVIVHTLFSQSLSACTQYCAAGDTLSGSSCTGVMSVVVSYRCDDGYSSSNGGPCLSDPCSLGGTFCSSDYGSSNGGKCASGDYNPPEQCGSVHGCYTACGGPGGYFCYPKGTSTRCYVATITADACPGGTINADETQCRSNTPVQTVYSCADSRYSLYPNSASPTSCRRTYTASPITNQATCTTYAPSTTGCKWCANVNVCVTSSSTPTCPTRCPATVVQATCVIAISVCKWCPAVTGGVGGIGVCQPDPGGTCWASCLSATADPSNADVCGYSTECKWCPAAAGGVGGIGVCQPNNGMCYTTCLAASVEPSVCDTSTACQWCSTTTSIGVCQPNAATCWATCPPATDDPLASFYCSPSLSCMWCPAAAGGVGGIGVCQLKGRTCWTSCLSATTDPSNADVCGYSTECKWCPSSTYIGVCQPNSATCWATCTPASDDPLSPSLCTTSIDCKWCPTLGYCTE</sequence>
<accession>A0A0S4J8M3</accession>
<dbReference type="PROSITE" id="PS51257">
    <property type="entry name" value="PROKAR_LIPOPROTEIN"/>
    <property type="match status" value="1"/>
</dbReference>
<feature type="signal peptide" evidence="1">
    <location>
        <begin position="1"/>
        <end position="22"/>
    </location>
</feature>
<proteinExistence type="predicted"/>
<feature type="non-terminal residue" evidence="2">
    <location>
        <position position="470"/>
    </location>
</feature>
<organism evidence="2 3">
    <name type="scientific">Bodo saltans</name>
    <name type="common">Flagellated protozoan</name>
    <dbReference type="NCBI Taxonomy" id="75058"/>
    <lineage>
        <taxon>Eukaryota</taxon>
        <taxon>Discoba</taxon>
        <taxon>Euglenozoa</taxon>
        <taxon>Kinetoplastea</taxon>
        <taxon>Metakinetoplastina</taxon>
        <taxon>Eubodonida</taxon>
        <taxon>Bodonidae</taxon>
        <taxon>Bodo</taxon>
    </lineage>
</organism>
<protein>
    <recommendedName>
        <fullName evidence="4">Membrane-associated protein</fullName>
    </recommendedName>
</protein>
<keyword evidence="1" id="KW-0732">Signal</keyword>
<keyword evidence="3" id="KW-1185">Reference proteome</keyword>
<feature type="chain" id="PRO_5006622138" description="Membrane-associated protein" evidence="1">
    <location>
        <begin position="23"/>
        <end position="470"/>
    </location>
</feature>
<dbReference type="OMA" id="CEQKTGV"/>
<reference evidence="3" key="1">
    <citation type="submission" date="2015-09" db="EMBL/GenBank/DDBJ databases">
        <authorList>
            <consortium name="Pathogen Informatics"/>
        </authorList>
    </citation>
    <scope>NUCLEOTIDE SEQUENCE [LARGE SCALE GENOMIC DNA]</scope>
    <source>
        <strain evidence="3">Lake Konstanz</strain>
    </source>
</reference>
<dbReference type="AlphaFoldDB" id="A0A0S4J8M3"/>
<evidence type="ECO:0000313" key="3">
    <source>
        <dbReference type="Proteomes" id="UP000051952"/>
    </source>
</evidence>
<gene>
    <name evidence="2" type="ORF">BSAL_93240</name>
</gene>
<evidence type="ECO:0008006" key="4">
    <source>
        <dbReference type="Google" id="ProtNLM"/>
    </source>
</evidence>
<dbReference type="Proteomes" id="UP000051952">
    <property type="component" value="Unassembled WGS sequence"/>
</dbReference>
<dbReference type="VEuPathDB" id="TriTrypDB:BSAL_93240"/>
<dbReference type="EMBL" id="CYKH01001308">
    <property type="protein sequence ID" value="CUG86458.1"/>
    <property type="molecule type" value="Genomic_DNA"/>
</dbReference>